<dbReference type="EMBL" id="VWRR01000008">
    <property type="protein sequence ID" value="KAF6002923.1"/>
    <property type="molecule type" value="Genomic_DNA"/>
</dbReference>
<evidence type="ECO:0000256" key="2">
    <source>
        <dbReference type="ARBA" id="ARBA00022664"/>
    </source>
</evidence>
<dbReference type="InterPro" id="IPR048333">
    <property type="entry name" value="HA2_WH"/>
</dbReference>
<evidence type="ECO:0000256" key="1">
    <source>
        <dbReference type="ARBA" id="ARBA00012552"/>
    </source>
</evidence>
<dbReference type="PROSITE" id="PS51194">
    <property type="entry name" value="HELICASE_CTER"/>
    <property type="match status" value="1"/>
</dbReference>
<dbReference type="PANTHER" id="PTHR18934:SF109">
    <property type="entry name" value="ATP-DEPENDENT RNA HELICASE DHX15 HOMOLOG"/>
    <property type="match status" value="1"/>
</dbReference>
<dbReference type="Gene3D" id="1.20.120.1080">
    <property type="match status" value="1"/>
</dbReference>
<dbReference type="GO" id="GO:0016787">
    <property type="term" value="F:hydrolase activity"/>
    <property type="evidence" value="ECO:0007669"/>
    <property type="project" value="UniProtKB-KW"/>
</dbReference>
<evidence type="ECO:0000256" key="9">
    <source>
        <dbReference type="SAM" id="MobiDB-lite"/>
    </source>
</evidence>
<accession>A0A7J7IIJ8</accession>
<evidence type="ECO:0000313" key="12">
    <source>
        <dbReference type="EMBL" id="KAF6002923.1"/>
    </source>
</evidence>
<keyword evidence="5 12" id="KW-0347">Helicase</keyword>
<keyword evidence="3" id="KW-0547">Nucleotide-binding</keyword>
<dbReference type="Proteomes" id="UP000530660">
    <property type="component" value="Unassembled WGS sequence"/>
</dbReference>
<name>A0A7J7IIJ8_9RHOD</name>
<evidence type="ECO:0000256" key="8">
    <source>
        <dbReference type="ARBA" id="ARBA00047984"/>
    </source>
</evidence>
<keyword evidence="7" id="KW-0508">mRNA splicing</keyword>
<dbReference type="Pfam" id="PF21010">
    <property type="entry name" value="HA2_C"/>
    <property type="match status" value="1"/>
</dbReference>
<proteinExistence type="predicted"/>
<dbReference type="InterPro" id="IPR014001">
    <property type="entry name" value="Helicase_ATP-bd"/>
</dbReference>
<dbReference type="PROSITE" id="PS51192">
    <property type="entry name" value="HELICASE_ATP_BIND_1"/>
    <property type="match status" value="1"/>
</dbReference>
<dbReference type="PANTHER" id="PTHR18934">
    <property type="entry name" value="ATP-DEPENDENT RNA HELICASE"/>
    <property type="match status" value="1"/>
</dbReference>
<dbReference type="InterPro" id="IPR011545">
    <property type="entry name" value="DEAD/DEAH_box_helicase_dom"/>
</dbReference>
<feature type="region of interest" description="Disordered" evidence="9">
    <location>
        <begin position="1"/>
        <end position="66"/>
    </location>
</feature>
<dbReference type="EC" id="3.6.4.13" evidence="1"/>
<dbReference type="AlphaFoldDB" id="A0A7J7IIJ8"/>
<keyword evidence="13" id="KW-1185">Reference proteome</keyword>
<dbReference type="Pfam" id="PF00271">
    <property type="entry name" value="Helicase_C"/>
    <property type="match status" value="1"/>
</dbReference>
<dbReference type="Pfam" id="PF07717">
    <property type="entry name" value="OB_NTP_bind"/>
    <property type="match status" value="1"/>
</dbReference>
<evidence type="ECO:0000259" key="11">
    <source>
        <dbReference type="PROSITE" id="PS51194"/>
    </source>
</evidence>
<gene>
    <name evidence="12" type="primary">DHX15</name>
    <name evidence="12" type="ORF">F1559_000830</name>
</gene>
<keyword evidence="2" id="KW-0507">mRNA processing</keyword>
<dbReference type="GO" id="GO:0006397">
    <property type="term" value="P:mRNA processing"/>
    <property type="evidence" value="ECO:0007669"/>
    <property type="project" value="UniProtKB-KW"/>
</dbReference>
<organism evidence="12 13">
    <name type="scientific">Cyanidiococcus yangmingshanensis</name>
    <dbReference type="NCBI Taxonomy" id="2690220"/>
    <lineage>
        <taxon>Eukaryota</taxon>
        <taxon>Rhodophyta</taxon>
        <taxon>Bangiophyceae</taxon>
        <taxon>Cyanidiales</taxon>
        <taxon>Cyanidiaceae</taxon>
        <taxon>Cyanidiococcus</taxon>
    </lineage>
</organism>
<dbReference type="FunFam" id="3.40.50.300:FF:000615">
    <property type="entry name" value="pre-mRNA-splicing factor ATP-dependent RNA helicase DEAH7"/>
    <property type="match status" value="1"/>
</dbReference>
<dbReference type="InterPro" id="IPR027417">
    <property type="entry name" value="P-loop_NTPase"/>
</dbReference>
<dbReference type="FunFam" id="3.40.50.300:FF:000007">
    <property type="entry name" value="Pre-mRNA-splicing factor ATP-dependent RNA helicase"/>
    <property type="match status" value="1"/>
</dbReference>
<dbReference type="GO" id="GO:0003723">
    <property type="term" value="F:RNA binding"/>
    <property type="evidence" value="ECO:0007669"/>
    <property type="project" value="TreeGrafter"/>
</dbReference>
<dbReference type="SMART" id="SM00847">
    <property type="entry name" value="HA2"/>
    <property type="match status" value="1"/>
</dbReference>
<feature type="domain" description="Helicase ATP-binding" evidence="10">
    <location>
        <begin position="92"/>
        <end position="253"/>
    </location>
</feature>
<dbReference type="InterPro" id="IPR001650">
    <property type="entry name" value="Helicase_C-like"/>
</dbReference>
<evidence type="ECO:0000256" key="3">
    <source>
        <dbReference type="ARBA" id="ARBA00022741"/>
    </source>
</evidence>
<dbReference type="GO" id="GO:0008380">
    <property type="term" value="P:RNA splicing"/>
    <property type="evidence" value="ECO:0007669"/>
    <property type="project" value="UniProtKB-KW"/>
</dbReference>
<keyword evidence="4" id="KW-0378">Hydrolase</keyword>
<dbReference type="Pfam" id="PF00270">
    <property type="entry name" value="DEAD"/>
    <property type="match status" value="1"/>
</dbReference>
<evidence type="ECO:0000256" key="5">
    <source>
        <dbReference type="ARBA" id="ARBA00022806"/>
    </source>
</evidence>
<keyword evidence="6" id="KW-0067">ATP-binding</keyword>
<evidence type="ECO:0000259" key="10">
    <source>
        <dbReference type="PROSITE" id="PS51192"/>
    </source>
</evidence>
<dbReference type="CDD" id="cd18791">
    <property type="entry name" value="SF2_C_RHA"/>
    <property type="match status" value="1"/>
</dbReference>
<evidence type="ECO:0000256" key="4">
    <source>
        <dbReference type="ARBA" id="ARBA00022801"/>
    </source>
</evidence>
<evidence type="ECO:0000313" key="13">
    <source>
        <dbReference type="Proteomes" id="UP000530660"/>
    </source>
</evidence>
<dbReference type="SMART" id="SM00490">
    <property type="entry name" value="HELICc"/>
    <property type="match status" value="1"/>
</dbReference>
<dbReference type="OrthoDB" id="10253254at2759"/>
<protein>
    <recommendedName>
        <fullName evidence="1">RNA helicase</fullName>
        <ecNumber evidence="1">3.6.4.13</ecNumber>
    </recommendedName>
</protein>
<comment type="catalytic activity">
    <reaction evidence="8">
        <text>ATP + H2O = ADP + phosphate + H(+)</text>
        <dbReference type="Rhea" id="RHEA:13065"/>
        <dbReference type="ChEBI" id="CHEBI:15377"/>
        <dbReference type="ChEBI" id="CHEBI:15378"/>
        <dbReference type="ChEBI" id="CHEBI:30616"/>
        <dbReference type="ChEBI" id="CHEBI:43474"/>
        <dbReference type="ChEBI" id="CHEBI:456216"/>
        <dbReference type="EC" id="3.6.4.13"/>
    </reaction>
</comment>
<dbReference type="SMART" id="SM00487">
    <property type="entry name" value="DEXDc"/>
    <property type="match status" value="1"/>
</dbReference>
<dbReference type="GO" id="GO:0003724">
    <property type="term" value="F:RNA helicase activity"/>
    <property type="evidence" value="ECO:0007669"/>
    <property type="project" value="UniProtKB-EC"/>
</dbReference>
<dbReference type="GO" id="GO:0005524">
    <property type="term" value="F:ATP binding"/>
    <property type="evidence" value="ECO:0007669"/>
    <property type="project" value="UniProtKB-KW"/>
</dbReference>
<reference evidence="12 13" key="1">
    <citation type="journal article" date="2020" name="J. Phycol.">
        <title>Comparative genome analysis reveals Cyanidiococcus gen. nov., a new extremophilic red algal genus sister to Cyanidioschyzon (Cyanidioschyzonaceae, Rhodophyta).</title>
        <authorList>
            <person name="Liu S.-L."/>
            <person name="Chiang Y.-R."/>
            <person name="Yoon H.S."/>
            <person name="Fu H.-Y."/>
        </authorList>
    </citation>
    <scope>NUCLEOTIDE SEQUENCE [LARGE SCALE GENOMIC DNA]</scope>
    <source>
        <strain evidence="12 13">THAL066</strain>
    </source>
</reference>
<evidence type="ECO:0000256" key="6">
    <source>
        <dbReference type="ARBA" id="ARBA00022840"/>
    </source>
</evidence>
<evidence type="ECO:0000256" key="7">
    <source>
        <dbReference type="ARBA" id="ARBA00023187"/>
    </source>
</evidence>
<sequence>MRSSRHERRSGHEEANGLSVSGEPRSTEQYSKRPPTRRPSAAPGNDTGDGYVDHETASDRNPYTGQPFSDLYYELEEKRRALPVYQARQRIVDAVRRHRVVVLQGETGSGKTTQVPRFLLEAGFQRVVCTQPRRIAAVSVATRVAQEMDVCLGDLVGYTIRFEDVSHPKRTRLKYVTDGMLLREAFQDHMLSRYDCILLDEAHERTLSTDVLMGLIKNILPVRPALHVVVMSATLERDHFTTYFNQAPLLDVSGRMYPVDIRYEKQPVMDYIRAVEEKVQYIHEQEPAGDILLFLTGEEEIEDMCQRLRYYSRTVAKRGLGPLHVLPLYSALPLSHQQRVFEPANPPGARKVVVATNVAETSLTIDGISYVIDPGFAKSKIYNPSTRVESLLVSPISQDSAKQRAGRAGRTRAGVCYRLYTEDAFRTELQERSYPEILRCNLCNVVLTLKKLGIDDLIHFDFMDPPAPDTMIRALETLFYLGALDENVALTPLGTQMAEFPLDVQITRMLVESPRYRCSEEAVTLAAMLSVPNVFVRPRYRADEADARKERFVVSDSDHATLVCVFEAFVKHDHDARWCSENFLNDRALLHAVNIRRQLASMLKQMGLPLCSPGIRAPDRWVRLRRCVLAGFLMQTAFWVRRRDYMTIRDEQVVGLHPSSVVRHRPAWVVFHEFVLTTGNYIRTVSQIEPEWLFELSTKYYDLTEYKDGASRRALELAAGLRKMRRHGTA</sequence>
<comment type="caution">
    <text evidence="12">The sequence shown here is derived from an EMBL/GenBank/DDBJ whole genome shotgun (WGS) entry which is preliminary data.</text>
</comment>
<dbReference type="Gene3D" id="3.40.50.300">
    <property type="entry name" value="P-loop containing nucleotide triphosphate hydrolases"/>
    <property type="match status" value="2"/>
</dbReference>
<feature type="domain" description="Helicase C-terminal" evidence="11">
    <location>
        <begin position="267"/>
        <end position="453"/>
    </location>
</feature>
<dbReference type="SUPFAM" id="SSF52540">
    <property type="entry name" value="P-loop containing nucleoside triphosphate hydrolases"/>
    <property type="match status" value="1"/>
</dbReference>
<dbReference type="InterPro" id="IPR007502">
    <property type="entry name" value="Helicase-assoc_dom"/>
</dbReference>
<dbReference type="InterPro" id="IPR011709">
    <property type="entry name" value="DEAD-box_helicase_OB_fold"/>
</dbReference>
<dbReference type="FunFam" id="1.20.120.1080:FF:000001">
    <property type="entry name" value="Pre-mRNA-splicing factor ATP-dependent RNA helicase"/>
    <property type="match status" value="1"/>
</dbReference>
<dbReference type="Pfam" id="PF04408">
    <property type="entry name" value="WHD_HA2"/>
    <property type="match status" value="1"/>
</dbReference>